<comment type="caution">
    <text evidence="5">The sequence shown here is derived from an EMBL/GenBank/DDBJ whole genome shotgun (WGS) entry which is preliminary data.</text>
</comment>
<evidence type="ECO:0000256" key="4">
    <source>
        <dbReference type="ARBA" id="ARBA00023186"/>
    </source>
</evidence>
<dbReference type="PRINTS" id="PR00775">
    <property type="entry name" value="HEATSHOCK90"/>
</dbReference>
<evidence type="ECO:0000256" key="2">
    <source>
        <dbReference type="ARBA" id="ARBA00022741"/>
    </source>
</evidence>
<protein>
    <recommendedName>
        <fullName evidence="6">Molecular chaperone HtpG</fullName>
    </recommendedName>
</protein>
<dbReference type="GO" id="GO:0016887">
    <property type="term" value="F:ATP hydrolysis activity"/>
    <property type="evidence" value="ECO:0007669"/>
    <property type="project" value="InterPro"/>
</dbReference>
<dbReference type="Pfam" id="PF13589">
    <property type="entry name" value="HATPase_c_3"/>
    <property type="match status" value="1"/>
</dbReference>
<dbReference type="GO" id="GO:0005524">
    <property type="term" value="F:ATP binding"/>
    <property type="evidence" value="ECO:0007669"/>
    <property type="project" value="UniProtKB-KW"/>
</dbReference>
<evidence type="ECO:0008006" key="6">
    <source>
        <dbReference type="Google" id="ProtNLM"/>
    </source>
</evidence>
<name>A0A7C3VK83_9CYAN</name>
<keyword evidence="2" id="KW-0547">Nucleotide-binding</keyword>
<proteinExistence type="inferred from homology"/>
<dbReference type="AlphaFoldDB" id="A0A7C3VK83"/>
<dbReference type="Gene3D" id="3.30.230.80">
    <property type="match status" value="1"/>
</dbReference>
<keyword evidence="3" id="KW-0067">ATP-binding</keyword>
<dbReference type="Pfam" id="PF00183">
    <property type="entry name" value="HSP90"/>
    <property type="match status" value="1"/>
</dbReference>
<organism evidence="5">
    <name type="scientific">Planktothricoides sp. SpSt-374</name>
    <dbReference type="NCBI Taxonomy" id="2282167"/>
    <lineage>
        <taxon>Bacteria</taxon>
        <taxon>Bacillati</taxon>
        <taxon>Cyanobacteriota</taxon>
        <taxon>Cyanophyceae</taxon>
        <taxon>Oscillatoriophycideae</taxon>
        <taxon>Oscillatoriales</taxon>
        <taxon>Oscillatoriaceae</taxon>
        <taxon>Planktothricoides</taxon>
    </lineage>
</organism>
<dbReference type="InterPro" id="IPR020568">
    <property type="entry name" value="Ribosomal_Su5_D2-typ_SF"/>
</dbReference>
<dbReference type="InterPro" id="IPR020575">
    <property type="entry name" value="Hsp90_N"/>
</dbReference>
<dbReference type="GO" id="GO:0051082">
    <property type="term" value="F:unfolded protein binding"/>
    <property type="evidence" value="ECO:0007669"/>
    <property type="project" value="InterPro"/>
</dbReference>
<dbReference type="Gene3D" id="3.30.565.10">
    <property type="entry name" value="Histidine kinase-like ATPase, C-terminal domain"/>
    <property type="match status" value="1"/>
</dbReference>
<gene>
    <name evidence="5" type="ORF">ENR15_22620</name>
</gene>
<dbReference type="PANTHER" id="PTHR11528">
    <property type="entry name" value="HEAT SHOCK PROTEIN 90 FAMILY MEMBER"/>
    <property type="match status" value="1"/>
</dbReference>
<dbReference type="SUPFAM" id="SSF54211">
    <property type="entry name" value="Ribosomal protein S5 domain 2-like"/>
    <property type="match status" value="1"/>
</dbReference>
<dbReference type="InterPro" id="IPR001404">
    <property type="entry name" value="Hsp90_fam"/>
</dbReference>
<accession>A0A7C3VK83</accession>
<evidence type="ECO:0000256" key="1">
    <source>
        <dbReference type="ARBA" id="ARBA00008239"/>
    </source>
</evidence>
<dbReference type="InterPro" id="IPR036890">
    <property type="entry name" value="HATPase_C_sf"/>
</dbReference>
<evidence type="ECO:0000256" key="3">
    <source>
        <dbReference type="ARBA" id="ARBA00022840"/>
    </source>
</evidence>
<dbReference type="GO" id="GO:0140662">
    <property type="term" value="F:ATP-dependent protein folding chaperone"/>
    <property type="evidence" value="ECO:0007669"/>
    <property type="project" value="InterPro"/>
</dbReference>
<keyword evidence="4" id="KW-0143">Chaperone</keyword>
<dbReference type="EMBL" id="DSPX01000232">
    <property type="protein sequence ID" value="HGG03353.1"/>
    <property type="molecule type" value="Genomic_DNA"/>
</dbReference>
<comment type="similarity">
    <text evidence="1">Belongs to the heat shock protein 90 family.</text>
</comment>
<reference evidence="5" key="1">
    <citation type="journal article" date="2020" name="mSystems">
        <title>Genome- and Community-Level Interaction Insights into Carbon Utilization and Element Cycling Functions of Hydrothermarchaeota in Hydrothermal Sediment.</title>
        <authorList>
            <person name="Zhou Z."/>
            <person name="Liu Y."/>
            <person name="Xu W."/>
            <person name="Pan J."/>
            <person name="Luo Z.H."/>
            <person name="Li M."/>
        </authorList>
    </citation>
    <scope>NUCLEOTIDE SEQUENCE [LARGE SCALE GENOMIC DNA]</scope>
    <source>
        <strain evidence="5">SpSt-374</strain>
    </source>
</reference>
<dbReference type="Gene3D" id="3.40.50.450">
    <property type="match status" value="1"/>
</dbReference>
<dbReference type="SUPFAM" id="SSF55874">
    <property type="entry name" value="ATPase domain of HSP90 chaperone/DNA topoisomerase II/histidine kinase"/>
    <property type="match status" value="1"/>
</dbReference>
<evidence type="ECO:0000313" key="5">
    <source>
        <dbReference type="EMBL" id="HGG03353.1"/>
    </source>
</evidence>
<sequence length="866" mass="100053">MLEMKFDFDGLIQLLARNLYSEKHVFIRELIQNAHDAIIRRRAQEGDTYSGKITIETRPDDLKFIIQDTGIGMSEQDLIEYLSTVGKGATRIARQEQQTEGLIGLFGIGFLSAFVVASRVEVKTRRFGESQGWIWQNSGNKDYTLDPCQIDQPGTIVTVFLKGEEEKGVILKEEVEKVIRRYADFLRIPIHLNGSSQPINAMRMPWERSGASPEEIEFDTRIYLDKTMRDYVLEVIPVNLPEQQINGALYITRTRTVQRSIPRAVRLFVNRMFICEKEPDLLPEWAEFVNGVICAEDGLLTLTAARDNFIRDEHLKHLQARLGDLIVHHMEKLAQKNPQRFSEILRFHNRSIKAACHYYDEFFDKFADLLEWRTNKGTPTTDLDDFNPEWRTIPKILELLPKRDNEPQILPYISSHNAANQYFQMADAANTLVVDASYTFEEELIKAYAERAGDRIKLVAVDRVDDPNVFKEAKDESDQHLKRLAESMSQVITPGGPGGTGRVRTEVRYFEPQDLTALIRSSEASTGEMKAREILNDPNSSTDLREMAQEMLGMARNASMRLVINANNPMVQRLAQQNFNDPDVINLMLNIYNSAILYNQELMTPQNARIFYEQFQKLMSRSLDYIVEQQDLQRQAETLEKERETLRKRDQKGPEPKHLIFFLMTPLGETYQSFIETVRDVIENRFGCQLFVANDRQFQDTVIDNVRSHMDQAHSFIAEVTDANPNVMFELGAARFDLRERPIVLMRRNSQQQLPADLLGRIYVNYDEKTGKELADYLENQLLNDQRIKLLLEKTGREYYISPKRLKEVSGWSQILEEQVWQSLAEQYPTKEAWRNASLDKVKSLLGKESDLGEVLLQRIQKSLGN</sequence>